<protein>
    <submittedName>
        <fullName evidence="2">Uncharacterized protein</fullName>
    </submittedName>
</protein>
<dbReference type="EMBL" id="FNWQ01000001">
    <property type="protein sequence ID" value="SEH27792.1"/>
    <property type="molecule type" value="Genomic_DNA"/>
</dbReference>
<accession>A0A1H6GY40</accession>
<evidence type="ECO:0000256" key="1">
    <source>
        <dbReference type="SAM" id="Coils"/>
    </source>
</evidence>
<feature type="coiled-coil region" evidence="1">
    <location>
        <begin position="33"/>
        <end position="121"/>
    </location>
</feature>
<dbReference type="AlphaFoldDB" id="A0A1H6GY40"/>
<dbReference type="Proteomes" id="UP000198561">
    <property type="component" value="Unassembled WGS sequence"/>
</dbReference>
<reference evidence="2 3" key="1">
    <citation type="submission" date="2016-10" db="EMBL/GenBank/DDBJ databases">
        <authorList>
            <person name="de Groot N.N."/>
        </authorList>
    </citation>
    <scope>NUCLEOTIDE SEQUENCE [LARGE SCALE GENOMIC DNA]</scope>
    <source>
        <strain evidence="2 3">DSM 23031</strain>
    </source>
</reference>
<sequence>MKTKKNKKMFCLIFYLVFYIQIYGQTDNTLNAIVNAKNNLETSEKKASELSSSYNDLKKDNEKLQKRNDSIIKAIGIQTLNTQKVLYKNNYEILLSNLKEIDNLEKQIKEYQNSYKIALSGTTIATLISPTSNALGASFTDIIATNSKSILTDELNDGKKTKFSNIIDKIVSPLVSSVLTSNPIGSIINNVLQQALTFDDGKIKQEKLDKFIISLKPHIEFYEKFDREVTDYETKLIIYGNDINSQYRKLKNYRKNLYKTLEIADADNAYQKIEELFKIQNENLNINDLRGINNSIKVIDAKKLIEKMPDFDIDKNSFTDSYNNYISKIINILNNSSSNTNLKFDSYKLSKVVDKLETSKIDNN</sequence>
<keyword evidence="1" id="KW-0175">Coiled coil</keyword>
<gene>
    <name evidence="2" type="ORF">SAMN05421593_0490</name>
</gene>
<organism evidence="2 3">
    <name type="scientific">Chryseobacterium culicis</name>
    <dbReference type="NCBI Taxonomy" id="680127"/>
    <lineage>
        <taxon>Bacteria</taxon>
        <taxon>Pseudomonadati</taxon>
        <taxon>Bacteroidota</taxon>
        <taxon>Flavobacteriia</taxon>
        <taxon>Flavobacteriales</taxon>
        <taxon>Weeksellaceae</taxon>
        <taxon>Chryseobacterium group</taxon>
        <taxon>Chryseobacterium</taxon>
    </lineage>
</organism>
<dbReference type="RefSeq" id="WP_089689730.1">
    <property type="nucleotide sequence ID" value="NZ_FNWQ01000001.1"/>
</dbReference>
<evidence type="ECO:0000313" key="3">
    <source>
        <dbReference type="Proteomes" id="UP000198561"/>
    </source>
</evidence>
<name>A0A1H6GY40_CHRCI</name>
<proteinExistence type="predicted"/>
<evidence type="ECO:0000313" key="2">
    <source>
        <dbReference type="EMBL" id="SEH27792.1"/>
    </source>
</evidence>